<name>A0AAW0GEK6_9APHY</name>
<keyword evidence="2" id="KW-1185">Reference proteome</keyword>
<evidence type="ECO:0000313" key="2">
    <source>
        <dbReference type="Proteomes" id="UP001385951"/>
    </source>
</evidence>
<reference evidence="1 2" key="1">
    <citation type="submission" date="2022-09" db="EMBL/GenBank/DDBJ databases">
        <authorList>
            <person name="Palmer J.M."/>
        </authorList>
    </citation>
    <scope>NUCLEOTIDE SEQUENCE [LARGE SCALE GENOMIC DNA]</scope>
    <source>
        <strain evidence="1 2">DSM 7382</strain>
    </source>
</reference>
<dbReference type="AlphaFoldDB" id="A0AAW0GEK6"/>
<evidence type="ECO:0000313" key="1">
    <source>
        <dbReference type="EMBL" id="KAK7691181.1"/>
    </source>
</evidence>
<sequence>MPLDKLFEIRYTSFKDWSLEPHSSLVESIFSMYKNSDHVSEQKVEWDVTASQMGEWIQSDMGEEPVKRHRFCRRDERTEAMVNSSVTFVFRITWNGFSGTFN</sequence>
<organism evidence="1 2">
    <name type="scientific">Cerrena zonata</name>
    <dbReference type="NCBI Taxonomy" id="2478898"/>
    <lineage>
        <taxon>Eukaryota</taxon>
        <taxon>Fungi</taxon>
        <taxon>Dikarya</taxon>
        <taxon>Basidiomycota</taxon>
        <taxon>Agaricomycotina</taxon>
        <taxon>Agaricomycetes</taxon>
        <taxon>Polyporales</taxon>
        <taxon>Cerrenaceae</taxon>
        <taxon>Cerrena</taxon>
    </lineage>
</organism>
<proteinExistence type="predicted"/>
<dbReference type="EMBL" id="JASBNA010000006">
    <property type="protein sequence ID" value="KAK7691181.1"/>
    <property type="molecule type" value="Genomic_DNA"/>
</dbReference>
<protein>
    <submittedName>
        <fullName evidence="1">Uncharacterized protein</fullName>
    </submittedName>
</protein>
<gene>
    <name evidence="1" type="ORF">QCA50_006284</name>
</gene>
<accession>A0AAW0GEK6</accession>
<dbReference type="Proteomes" id="UP001385951">
    <property type="component" value="Unassembled WGS sequence"/>
</dbReference>
<comment type="caution">
    <text evidence="1">The sequence shown here is derived from an EMBL/GenBank/DDBJ whole genome shotgun (WGS) entry which is preliminary data.</text>
</comment>